<name>A0ABN1EC16_9ACTN</name>
<proteinExistence type="predicted"/>
<comment type="caution">
    <text evidence="2">The sequence shown here is derived from an EMBL/GenBank/DDBJ whole genome shotgun (WGS) entry which is preliminary data.</text>
</comment>
<gene>
    <name evidence="2" type="ORF">GCM10009546_27100</name>
</gene>
<sequence length="67" mass="7247">MPNVADGAAVACALAPSGARRAIRRTVRAVSTERGRTSDSIGRTAGRFPRNPESLIVRKVSYKFFAR</sequence>
<evidence type="ECO:0000256" key="1">
    <source>
        <dbReference type="SAM" id="MobiDB-lite"/>
    </source>
</evidence>
<evidence type="ECO:0000313" key="2">
    <source>
        <dbReference type="EMBL" id="GAA0563429.1"/>
    </source>
</evidence>
<dbReference type="EMBL" id="BAAAHD010000023">
    <property type="protein sequence ID" value="GAA0563429.1"/>
    <property type="molecule type" value="Genomic_DNA"/>
</dbReference>
<feature type="region of interest" description="Disordered" evidence="1">
    <location>
        <begin position="27"/>
        <end position="47"/>
    </location>
</feature>
<accession>A0ABN1EC16</accession>
<protein>
    <submittedName>
        <fullName evidence="2">Uncharacterized protein</fullName>
    </submittedName>
</protein>
<reference evidence="2 3" key="1">
    <citation type="journal article" date="2019" name="Int. J. Syst. Evol. Microbiol.">
        <title>The Global Catalogue of Microorganisms (GCM) 10K type strain sequencing project: providing services to taxonomists for standard genome sequencing and annotation.</title>
        <authorList>
            <consortium name="The Broad Institute Genomics Platform"/>
            <consortium name="The Broad Institute Genome Sequencing Center for Infectious Disease"/>
            <person name="Wu L."/>
            <person name="Ma J."/>
        </authorList>
    </citation>
    <scope>NUCLEOTIDE SEQUENCE [LARGE SCALE GENOMIC DNA]</scope>
    <source>
        <strain evidence="2 3">JCM 10667</strain>
    </source>
</reference>
<keyword evidence="3" id="KW-1185">Reference proteome</keyword>
<evidence type="ECO:0000313" key="3">
    <source>
        <dbReference type="Proteomes" id="UP001501427"/>
    </source>
</evidence>
<organism evidence="2 3">
    <name type="scientific">Actinomadura livida</name>
    <dbReference type="NCBI Taxonomy" id="79909"/>
    <lineage>
        <taxon>Bacteria</taxon>
        <taxon>Bacillati</taxon>
        <taxon>Actinomycetota</taxon>
        <taxon>Actinomycetes</taxon>
        <taxon>Streptosporangiales</taxon>
        <taxon>Thermomonosporaceae</taxon>
        <taxon>Actinomadura</taxon>
    </lineage>
</organism>
<dbReference type="Proteomes" id="UP001501427">
    <property type="component" value="Unassembled WGS sequence"/>
</dbReference>